<comment type="similarity">
    <text evidence="1">Belongs to the universal ribosomal protein uS14 family.</text>
</comment>
<evidence type="ECO:0000313" key="5">
    <source>
        <dbReference type="Proteomes" id="UP000245609"/>
    </source>
</evidence>
<accession>A0A2T9ZB90</accession>
<keyword evidence="2" id="KW-0689">Ribosomal protein</keyword>
<dbReference type="GO" id="GO:0006412">
    <property type="term" value="P:translation"/>
    <property type="evidence" value="ECO:0007669"/>
    <property type="project" value="InterPro"/>
</dbReference>
<dbReference type="PANTHER" id="PTHR19836:SF19">
    <property type="entry name" value="SMALL RIBOSOMAL SUBUNIT PROTEIN US14M"/>
    <property type="match status" value="1"/>
</dbReference>
<dbReference type="OrthoDB" id="413436at2759"/>
<dbReference type="PANTHER" id="PTHR19836">
    <property type="entry name" value="30S RIBOSOMAL PROTEIN S14"/>
    <property type="match status" value="1"/>
</dbReference>
<evidence type="ECO:0000256" key="2">
    <source>
        <dbReference type="ARBA" id="ARBA00022980"/>
    </source>
</evidence>
<dbReference type="AlphaFoldDB" id="A0A2T9ZB90"/>
<dbReference type="STRING" id="133381.A0A2T9ZB90"/>
<evidence type="ECO:0000313" key="4">
    <source>
        <dbReference type="EMBL" id="PVV01844.1"/>
    </source>
</evidence>
<dbReference type="InterPro" id="IPR001209">
    <property type="entry name" value="Ribosomal_uS14"/>
</dbReference>
<evidence type="ECO:0000256" key="3">
    <source>
        <dbReference type="ARBA" id="ARBA00023274"/>
    </source>
</evidence>
<dbReference type="GO" id="GO:0003735">
    <property type="term" value="F:structural constituent of ribosome"/>
    <property type="evidence" value="ECO:0007669"/>
    <property type="project" value="InterPro"/>
</dbReference>
<dbReference type="Pfam" id="PF00253">
    <property type="entry name" value="Ribosomal_S14"/>
    <property type="match status" value="1"/>
</dbReference>
<organism evidence="4 5">
    <name type="scientific">Smittium megazygosporum</name>
    <dbReference type="NCBI Taxonomy" id="133381"/>
    <lineage>
        <taxon>Eukaryota</taxon>
        <taxon>Fungi</taxon>
        <taxon>Fungi incertae sedis</taxon>
        <taxon>Zoopagomycota</taxon>
        <taxon>Kickxellomycotina</taxon>
        <taxon>Harpellomycetes</taxon>
        <taxon>Harpellales</taxon>
        <taxon>Legeriomycetaceae</taxon>
        <taxon>Smittium</taxon>
    </lineage>
</organism>
<reference evidence="4 5" key="1">
    <citation type="journal article" date="2018" name="MBio">
        <title>Comparative Genomics Reveals the Core Gene Toolbox for the Fungus-Insect Symbiosis.</title>
        <authorList>
            <person name="Wang Y."/>
            <person name="Stata M."/>
            <person name="Wang W."/>
            <person name="Stajich J.E."/>
            <person name="White M.M."/>
            <person name="Moncalvo J.M."/>
        </authorList>
    </citation>
    <scope>NUCLEOTIDE SEQUENCE [LARGE SCALE GENOMIC DNA]</scope>
    <source>
        <strain evidence="4 5">SC-DP-2</strain>
    </source>
</reference>
<evidence type="ECO:0000256" key="1">
    <source>
        <dbReference type="ARBA" id="ARBA00009083"/>
    </source>
</evidence>
<sequence>MKAKIYRSLIARRMVGEKEPELMVWRYLARNTEFPSRVRMQAQLAMGRQDRRVFPSRIRTLCKETGKGRGIMTDWGLCKFQFRMKALDGELPGVQKSSW</sequence>
<evidence type="ECO:0008006" key="6">
    <source>
        <dbReference type="Google" id="ProtNLM"/>
    </source>
</evidence>
<dbReference type="EMBL" id="MBFS01000765">
    <property type="protein sequence ID" value="PVV01844.1"/>
    <property type="molecule type" value="Genomic_DNA"/>
</dbReference>
<name>A0A2T9ZB90_9FUNG</name>
<keyword evidence="5" id="KW-1185">Reference proteome</keyword>
<gene>
    <name evidence="4" type="ORF">BB560_003727</name>
</gene>
<dbReference type="GO" id="GO:0005763">
    <property type="term" value="C:mitochondrial small ribosomal subunit"/>
    <property type="evidence" value="ECO:0007669"/>
    <property type="project" value="TreeGrafter"/>
</dbReference>
<dbReference type="SUPFAM" id="SSF57716">
    <property type="entry name" value="Glucocorticoid receptor-like (DNA-binding domain)"/>
    <property type="match status" value="1"/>
</dbReference>
<protein>
    <recommendedName>
        <fullName evidence="6">Ribosomal protein S14</fullName>
    </recommendedName>
</protein>
<comment type="caution">
    <text evidence="4">The sequence shown here is derived from an EMBL/GenBank/DDBJ whole genome shotgun (WGS) entry which is preliminary data.</text>
</comment>
<dbReference type="Proteomes" id="UP000245609">
    <property type="component" value="Unassembled WGS sequence"/>
</dbReference>
<proteinExistence type="inferred from homology"/>
<dbReference type="Gene3D" id="1.10.287.1480">
    <property type="match status" value="1"/>
</dbReference>
<keyword evidence="3" id="KW-0687">Ribonucleoprotein</keyword>